<organism evidence="1 2">
    <name type="scientific">Streblomastix strix</name>
    <dbReference type="NCBI Taxonomy" id="222440"/>
    <lineage>
        <taxon>Eukaryota</taxon>
        <taxon>Metamonada</taxon>
        <taxon>Preaxostyla</taxon>
        <taxon>Oxymonadida</taxon>
        <taxon>Streblomastigidae</taxon>
        <taxon>Streblomastix</taxon>
    </lineage>
</organism>
<protein>
    <submittedName>
        <fullName evidence="1">Uncharacterized protein</fullName>
    </submittedName>
</protein>
<dbReference type="AlphaFoldDB" id="A0A5J4V1M0"/>
<dbReference type="EMBL" id="SNRW01010650">
    <property type="protein sequence ID" value="KAA6376262.1"/>
    <property type="molecule type" value="Genomic_DNA"/>
</dbReference>
<accession>A0A5J4V1M0</accession>
<gene>
    <name evidence="1" type="ORF">EZS28_028213</name>
</gene>
<reference evidence="1 2" key="1">
    <citation type="submission" date="2019-03" db="EMBL/GenBank/DDBJ databases">
        <title>Single cell metagenomics reveals metabolic interactions within the superorganism composed of flagellate Streblomastix strix and complex community of Bacteroidetes bacteria on its surface.</title>
        <authorList>
            <person name="Treitli S.C."/>
            <person name="Kolisko M."/>
            <person name="Husnik F."/>
            <person name="Keeling P."/>
            <person name="Hampl V."/>
        </authorList>
    </citation>
    <scope>NUCLEOTIDE SEQUENCE [LARGE SCALE GENOMIC DNA]</scope>
    <source>
        <strain evidence="1">ST1C</strain>
    </source>
</reference>
<evidence type="ECO:0000313" key="1">
    <source>
        <dbReference type="EMBL" id="KAA6376262.1"/>
    </source>
</evidence>
<feature type="non-terminal residue" evidence="1">
    <location>
        <position position="1"/>
    </location>
</feature>
<proteinExistence type="predicted"/>
<sequence length="77" mass="9165">TPDSDLAELHIQEPIRILAEDENPYRDELTTYEGQDKVLEYDCEILSKPEGFHWFKFKKTIWVRDGFISHNVQRGKK</sequence>
<dbReference type="Proteomes" id="UP000324800">
    <property type="component" value="Unassembled WGS sequence"/>
</dbReference>
<evidence type="ECO:0000313" key="2">
    <source>
        <dbReference type="Proteomes" id="UP000324800"/>
    </source>
</evidence>
<comment type="caution">
    <text evidence="1">The sequence shown here is derived from an EMBL/GenBank/DDBJ whole genome shotgun (WGS) entry which is preliminary data.</text>
</comment>
<name>A0A5J4V1M0_9EUKA</name>